<dbReference type="PANTHER" id="PTHR23547">
    <property type="entry name" value="MAJOR FACILITATOR SUPERFAMILY DOMAIN, GENERAL SUBSTRATE TRANSPORTER"/>
    <property type="match status" value="1"/>
</dbReference>
<evidence type="ECO:0008006" key="4">
    <source>
        <dbReference type="Google" id="ProtNLM"/>
    </source>
</evidence>
<dbReference type="SUPFAM" id="SSF103473">
    <property type="entry name" value="MFS general substrate transporter"/>
    <property type="match status" value="1"/>
</dbReference>
<feature type="transmembrane region" description="Helical" evidence="1">
    <location>
        <begin position="12"/>
        <end position="33"/>
    </location>
</feature>
<dbReference type="PANTHER" id="PTHR23547:SF1">
    <property type="entry name" value="MAJOR FACILITATOR SUPERFAMILY MFS_1"/>
    <property type="match status" value="1"/>
</dbReference>
<protein>
    <recommendedName>
        <fullName evidence="4">MFS transporter permease</fullName>
    </recommendedName>
</protein>
<feature type="transmembrane region" description="Helical" evidence="1">
    <location>
        <begin position="39"/>
        <end position="64"/>
    </location>
</feature>
<proteinExistence type="predicted"/>
<dbReference type="NCBIfam" id="NF033734">
    <property type="entry name" value="MFS_ArsJ"/>
    <property type="match status" value="1"/>
</dbReference>
<dbReference type="InterPro" id="IPR036259">
    <property type="entry name" value="MFS_trans_sf"/>
</dbReference>
<sequence length="411" mass="44311">MQQQFKEYAIVTAAYWAFTLTDGALRMLVLFHFHQLGYGALAVAALFIFYEVFGVVTNLFGGWLGTRFGLNRTLHAGLVLQVVALGMMVVPSAWLSVPYVMLAQAGSGIAKDLTKMSAKSSIKMLVAEDAQSTLFKWVAILTGSKNALKGVGFFLGSLLLSTIGFRSAFAVLASLIAMAAIGTWIFLQHDLGRSKAKPKWQQLFAKSRAINLLSAARCFLFAARDVWFVVGLPVFLSEVLGWSFWQAGGYLALWVIGYGLIQALAPQITRRWQTTPNGWAATILAGLLMLIMAAIASVVQINQQSAVVVVVGLIGFGFIFALNSAVHSYLILAYTDQDDVALNVGFYYMANALGRLLGTILSGLLYQSYGLAGCLWAAALLSAITAMISLSLPRVPNQPTLGEQQAKAGSI</sequence>
<feature type="transmembrane region" description="Helical" evidence="1">
    <location>
        <begin position="277"/>
        <end position="301"/>
    </location>
</feature>
<dbReference type="InterPro" id="IPR011701">
    <property type="entry name" value="MFS"/>
</dbReference>
<evidence type="ECO:0000313" key="2">
    <source>
        <dbReference type="EMBL" id="GAA5527733.1"/>
    </source>
</evidence>
<keyword evidence="1" id="KW-0812">Transmembrane</keyword>
<dbReference type="Proteomes" id="UP001428290">
    <property type="component" value="Unassembled WGS sequence"/>
</dbReference>
<dbReference type="Gene3D" id="1.20.1250.20">
    <property type="entry name" value="MFS general substrate transporter like domains"/>
    <property type="match status" value="2"/>
</dbReference>
<gene>
    <name evidence="2" type="ORF">Hgul01_01526</name>
</gene>
<dbReference type="EMBL" id="BAABRU010000004">
    <property type="protein sequence ID" value="GAA5527733.1"/>
    <property type="molecule type" value="Genomic_DNA"/>
</dbReference>
<organism evidence="2 3">
    <name type="scientific">Herpetosiphon gulosus</name>
    <dbReference type="NCBI Taxonomy" id="1973496"/>
    <lineage>
        <taxon>Bacteria</taxon>
        <taxon>Bacillati</taxon>
        <taxon>Chloroflexota</taxon>
        <taxon>Chloroflexia</taxon>
        <taxon>Herpetosiphonales</taxon>
        <taxon>Herpetosiphonaceae</taxon>
        <taxon>Herpetosiphon</taxon>
    </lineage>
</organism>
<keyword evidence="1" id="KW-1133">Transmembrane helix</keyword>
<reference evidence="2 3" key="1">
    <citation type="submission" date="2024-02" db="EMBL/GenBank/DDBJ databases">
        <title>Herpetosiphon gulosus NBRC 112829.</title>
        <authorList>
            <person name="Ichikawa N."/>
            <person name="Katano-Makiyama Y."/>
            <person name="Hidaka K."/>
        </authorList>
    </citation>
    <scope>NUCLEOTIDE SEQUENCE [LARGE SCALE GENOMIC DNA]</scope>
    <source>
        <strain evidence="2 3">NBRC 112829</strain>
    </source>
</reference>
<dbReference type="InterPro" id="IPR047769">
    <property type="entry name" value="MFS_ArsJ"/>
</dbReference>
<accession>A0ABP9WWY9</accession>
<evidence type="ECO:0000313" key="3">
    <source>
        <dbReference type="Proteomes" id="UP001428290"/>
    </source>
</evidence>
<evidence type="ECO:0000256" key="1">
    <source>
        <dbReference type="SAM" id="Phobius"/>
    </source>
</evidence>
<dbReference type="Pfam" id="PF07690">
    <property type="entry name" value="MFS_1"/>
    <property type="match status" value="1"/>
</dbReference>
<feature type="transmembrane region" description="Helical" evidence="1">
    <location>
        <begin position="242"/>
        <end position="265"/>
    </location>
</feature>
<name>A0ABP9WWY9_9CHLR</name>
<feature type="transmembrane region" description="Helical" evidence="1">
    <location>
        <begin position="163"/>
        <end position="187"/>
    </location>
</feature>
<feature type="transmembrane region" description="Helical" evidence="1">
    <location>
        <begin position="76"/>
        <end position="97"/>
    </location>
</feature>
<feature type="transmembrane region" description="Helical" evidence="1">
    <location>
        <begin position="370"/>
        <end position="392"/>
    </location>
</feature>
<comment type="caution">
    <text evidence="2">The sequence shown here is derived from an EMBL/GenBank/DDBJ whole genome shotgun (WGS) entry which is preliminary data.</text>
</comment>
<keyword evidence="3" id="KW-1185">Reference proteome</keyword>
<feature type="transmembrane region" description="Helical" evidence="1">
    <location>
        <begin position="208"/>
        <end position="230"/>
    </location>
</feature>
<feature type="transmembrane region" description="Helical" evidence="1">
    <location>
        <begin position="344"/>
        <end position="364"/>
    </location>
</feature>
<dbReference type="RefSeq" id="WP_345721349.1">
    <property type="nucleotide sequence ID" value="NZ_BAABRU010000004.1"/>
</dbReference>
<feature type="transmembrane region" description="Helical" evidence="1">
    <location>
        <begin position="307"/>
        <end position="332"/>
    </location>
</feature>
<keyword evidence="1" id="KW-0472">Membrane</keyword>